<protein>
    <recommendedName>
        <fullName evidence="6">Adenine DNA glycosylase</fullName>
        <ecNumber evidence="5">3.2.2.31</ecNumber>
    </recommendedName>
</protein>
<evidence type="ECO:0000256" key="11">
    <source>
        <dbReference type="ARBA" id="ARBA00023014"/>
    </source>
</evidence>
<dbReference type="InterPro" id="IPR023170">
    <property type="entry name" value="HhH_base_excis_C"/>
</dbReference>
<keyword evidence="16" id="KW-1185">Reference proteome</keyword>
<dbReference type="GO" id="GO:0051536">
    <property type="term" value="F:iron-sulfur cluster binding"/>
    <property type="evidence" value="ECO:0007669"/>
    <property type="project" value="UniProtKB-KW"/>
</dbReference>
<evidence type="ECO:0000259" key="14">
    <source>
        <dbReference type="SMART" id="SM00478"/>
    </source>
</evidence>
<keyword evidence="10" id="KW-0408">Iron</keyword>
<dbReference type="GO" id="GO:0006298">
    <property type="term" value="P:mismatch repair"/>
    <property type="evidence" value="ECO:0007669"/>
    <property type="project" value="TreeGrafter"/>
</dbReference>
<evidence type="ECO:0000256" key="3">
    <source>
        <dbReference type="ARBA" id="ARBA00002933"/>
    </source>
</evidence>
<comment type="catalytic activity">
    <reaction evidence="1">
        <text>Hydrolyzes free adenine bases from 7,8-dihydro-8-oxoguanine:adenine mismatched double-stranded DNA, leaving an apurinic site.</text>
        <dbReference type="EC" id="3.2.2.31"/>
    </reaction>
</comment>
<dbReference type="GO" id="GO:0032357">
    <property type="term" value="F:oxidized purine DNA binding"/>
    <property type="evidence" value="ECO:0007669"/>
    <property type="project" value="TreeGrafter"/>
</dbReference>
<dbReference type="RefSeq" id="WP_085869168.1">
    <property type="nucleotide sequence ID" value="NZ_FWFQ01000019.1"/>
</dbReference>
<evidence type="ECO:0000256" key="8">
    <source>
        <dbReference type="ARBA" id="ARBA00022763"/>
    </source>
</evidence>
<dbReference type="AlphaFoldDB" id="A0A1Y5SXF9"/>
<evidence type="ECO:0000256" key="6">
    <source>
        <dbReference type="ARBA" id="ARBA00022023"/>
    </source>
</evidence>
<evidence type="ECO:0000256" key="7">
    <source>
        <dbReference type="ARBA" id="ARBA00022723"/>
    </source>
</evidence>
<dbReference type="Pfam" id="PF00730">
    <property type="entry name" value="HhH-GPD"/>
    <property type="match status" value="1"/>
</dbReference>
<dbReference type="SMART" id="SM00478">
    <property type="entry name" value="ENDO3c"/>
    <property type="match status" value="1"/>
</dbReference>
<keyword evidence="7" id="KW-0479">Metal-binding</keyword>
<evidence type="ECO:0000256" key="4">
    <source>
        <dbReference type="ARBA" id="ARBA00008343"/>
    </source>
</evidence>
<feature type="domain" description="HhH-GPD" evidence="14">
    <location>
        <begin position="51"/>
        <end position="188"/>
    </location>
</feature>
<dbReference type="InterPro" id="IPR011257">
    <property type="entry name" value="DNA_glycosylase"/>
</dbReference>
<gene>
    <name evidence="15" type="primary">yfhQ_1</name>
    <name evidence="15" type="ORF">PSA7680_02620</name>
</gene>
<evidence type="ECO:0000256" key="13">
    <source>
        <dbReference type="ARBA" id="ARBA00023295"/>
    </source>
</evidence>
<dbReference type="Pfam" id="PF00633">
    <property type="entry name" value="HHH"/>
    <property type="match status" value="1"/>
</dbReference>
<evidence type="ECO:0000256" key="2">
    <source>
        <dbReference type="ARBA" id="ARBA00001966"/>
    </source>
</evidence>
<organism evidence="15 16">
    <name type="scientific">Pseudoruegeria aquimaris</name>
    <dbReference type="NCBI Taxonomy" id="393663"/>
    <lineage>
        <taxon>Bacteria</taxon>
        <taxon>Pseudomonadati</taxon>
        <taxon>Pseudomonadota</taxon>
        <taxon>Alphaproteobacteria</taxon>
        <taxon>Rhodobacterales</taxon>
        <taxon>Roseobacteraceae</taxon>
        <taxon>Pseudoruegeria</taxon>
    </lineage>
</organism>
<evidence type="ECO:0000313" key="16">
    <source>
        <dbReference type="Proteomes" id="UP000193409"/>
    </source>
</evidence>
<dbReference type="InterPro" id="IPR000445">
    <property type="entry name" value="HhH_motif"/>
</dbReference>
<accession>A0A1Y5SXF9</accession>
<dbReference type="GO" id="GO:0035485">
    <property type="term" value="F:adenine/guanine mispair binding"/>
    <property type="evidence" value="ECO:0007669"/>
    <property type="project" value="TreeGrafter"/>
</dbReference>
<keyword evidence="9 15" id="KW-0378">Hydrolase</keyword>
<keyword evidence="8" id="KW-0227">DNA damage</keyword>
<evidence type="ECO:0000313" key="15">
    <source>
        <dbReference type="EMBL" id="SLN50765.1"/>
    </source>
</evidence>
<proteinExistence type="inferred from homology"/>
<dbReference type="PANTHER" id="PTHR42944">
    <property type="entry name" value="ADENINE DNA GLYCOSYLASE"/>
    <property type="match status" value="1"/>
</dbReference>
<keyword evidence="11" id="KW-0411">Iron-sulfur</keyword>
<evidence type="ECO:0000256" key="10">
    <source>
        <dbReference type="ARBA" id="ARBA00023004"/>
    </source>
</evidence>
<dbReference type="Proteomes" id="UP000193409">
    <property type="component" value="Unassembled WGS sequence"/>
</dbReference>
<sequence>MSSRDELTRSNKLRLTKLRNHLLAWYEAEGRTLPWRSPAASTFERICVEVLLQRTRAETVAAIYAVFFARFPSWSSLADAGIPELEEAFKPIGLWRRRAKSMKSLAEYAAARAGCFPDDPAELAKVPGVGQYVANAILLFQHGQPRPLVDVNMARVIERFVRPRVLADIRHDPWLQAAAHWLVRERPIKTNWATLDFAAKVCTARTPRCHCCPVSSRCDWLRRRVLLQP</sequence>
<dbReference type="GO" id="GO:0034039">
    <property type="term" value="F:8-oxo-7,8-dihydroguanine DNA N-glycosylase activity"/>
    <property type="evidence" value="ECO:0007669"/>
    <property type="project" value="TreeGrafter"/>
</dbReference>
<evidence type="ECO:0000256" key="1">
    <source>
        <dbReference type="ARBA" id="ARBA00000843"/>
    </source>
</evidence>
<evidence type="ECO:0000256" key="9">
    <source>
        <dbReference type="ARBA" id="ARBA00022801"/>
    </source>
</evidence>
<name>A0A1Y5SXF9_9RHOB</name>
<evidence type="ECO:0000256" key="5">
    <source>
        <dbReference type="ARBA" id="ARBA00012045"/>
    </source>
</evidence>
<dbReference type="EC" id="3.2.2.31" evidence="5"/>
<dbReference type="EMBL" id="FWFQ01000019">
    <property type="protein sequence ID" value="SLN50765.1"/>
    <property type="molecule type" value="Genomic_DNA"/>
</dbReference>
<dbReference type="GO" id="GO:0046872">
    <property type="term" value="F:metal ion binding"/>
    <property type="evidence" value="ECO:0007669"/>
    <property type="project" value="UniProtKB-KW"/>
</dbReference>
<dbReference type="GO" id="GO:0006284">
    <property type="term" value="P:base-excision repair"/>
    <property type="evidence" value="ECO:0007669"/>
    <property type="project" value="InterPro"/>
</dbReference>
<dbReference type="CDD" id="cd00056">
    <property type="entry name" value="ENDO3c"/>
    <property type="match status" value="1"/>
</dbReference>
<evidence type="ECO:0000256" key="12">
    <source>
        <dbReference type="ARBA" id="ARBA00023204"/>
    </source>
</evidence>
<dbReference type="Gene3D" id="1.10.340.30">
    <property type="entry name" value="Hypothetical protein, domain 2"/>
    <property type="match status" value="1"/>
</dbReference>
<dbReference type="Gene3D" id="1.10.1670.10">
    <property type="entry name" value="Helix-hairpin-Helix base-excision DNA repair enzymes (C-terminal)"/>
    <property type="match status" value="1"/>
</dbReference>
<dbReference type="InterPro" id="IPR003265">
    <property type="entry name" value="HhH-GPD_domain"/>
</dbReference>
<dbReference type="InterPro" id="IPR044298">
    <property type="entry name" value="MIG/MutY"/>
</dbReference>
<comment type="cofactor">
    <cofactor evidence="2">
        <name>[4Fe-4S] cluster</name>
        <dbReference type="ChEBI" id="CHEBI:49883"/>
    </cofactor>
</comment>
<dbReference type="SUPFAM" id="SSF48150">
    <property type="entry name" value="DNA-glycosylase"/>
    <property type="match status" value="1"/>
</dbReference>
<keyword evidence="13 15" id="KW-0326">Glycosidase</keyword>
<dbReference type="OrthoDB" id="9802365at2"/>
<comment type="function">
    <text evidence="3">Adenine glycosylase active on G-A mispairs. MutY also corrects error-prone DNA synthesis past GO lesions which are due to the oxidatively damaged form of guanine: 7,8-dihydro-8-oxoguanine (8-oxo-dGTP).</text>
</comment>
<reference evidence="15 16" key="1">
    <citation type="submission" date="2017-03" db="EMBL/GenBank/DDBJ databases">
        <authorList>
            <person name="Afonso C.L."/>
            <person name="Miller P.J."/>
            <person name="Scott M.A."/>
            <person name="Spackman E."/>
            <person name="Goraichik I."/>
            <person name="Dimitrov K.M."/>
            <person name="Suarez D.L."/>
            <person name="Swayne D.E."/>
        </authorList>
    </citation>
    <scope>NUCLEOTIDE SEQUENCE [LARGE SCALE GENOMIC DNA]</scope>
    <source>
        <strain evidence="15 16">CECT 7680</strain>
    </source>
</reference>
<dbReference type="PANTHER" id="PTHR42944:SF1">
    <property type="entry name" value="ADENINE DNA GLYCOSYLASE"/>
    <property type="match status" value="1"/>
</dbReference>
<comment type="similarity">
    <text evidence="4">Belongs to the Nth/MutY family.</text>
</comment>
<dbReference type="GO" id="GO:0000701">
    <property type="term" value="F:purine-specific mismatch base pair DNA N-glycosylase activity"/>
    <property type="evidence" value="ECO:0007669"/>
    <property type="project" value="UniProtKB-EC"/>
</dbReference>
<keyword evidence="12" id="KW-0234">DNA repair</keyword>